<evidence type="ECO:0000313" key="1">
    <source>
        <dbReference type="EMBL" id="QIZ08298.1"/>
    </source>
</evidence>
<organism evidence="1 2">
    <name type="scientific">Priestia megaterium</name>
    <name type="common">Bacillus megaterium</name>
    <dbReference type="NCBI Taxonomy" id="1404"/>
    <lineage>
        <taxon>Bacteria</taxon>
        <taxon>Bacillati</taxon>
        <taxon>Bacillota</taxon>
        <taxon>Bacilli</taxon>
        <taxon>Bacillales</taxon>
        <taxon>Bacillaceae</taxon>
        <taxon>Priestia</taxon>
    </lineage>
</organism>
<accession>A0A6H1P452</accession>
<gene>
    <name evidence="1" type="ORF">HFZ78_17510</name>
</gene>
<reference evidence="1 2" key="2">
    <citation type="submission" date="2020-04" db="EMBL/GenBank/DDBJ databases">
        <authorList>
            <person name="Fomenkov A."/>
            <person name="Anton B.P."/>
            <person name="Roberts R.J."/>
        </authorList>
    </citation>
    <scope>NUCLEOTIDE SEQUENCE [LARGE SCALE GENOMIC DNA]</scope>
    <source>
        <strain evidence="1 2">S2</strain>
    </source>
</reference>
<dbReference type="Proteomes" id="UP000501868">
    <property type="component" value="Chromosome"/>
</dbReference>
<dbReference type="EMBL" id="CP051128">
    <property type="protein sequence ID" value="QIZ08298.1"/>
    <property type="molecule type" value="Genomic_DNA"/>
</dbReference>
<proteinExistence type="predicted"/>
<reference evidence="1 2" key="1">
    <citation type="submission" date="2020-04" db="EMBL/GenBank/DDBJ databases">
        <title>Genome-Wide Identification of 5-Methylcytosine Sites in Bacterial Genomes By High-Throughput Sequencing of MspJI Restriction Fragments.</title>
        <authorList>
            <person name="Wu V."/>
        </authorList>
    </citation>
    <scope>NUCLEOTIDE SEQUENCE [LARGE SCALE GENOMIC DNA]</scope>
    <source>
        <strain evidence="1 2">S2</strain>
    </source>
</reference>
<name>A0A6H1P452_PRIMG</name>
<protein>
    <submittedName>
        <fullName evidence="1">Uncharacterized protein</fullName>
    </submittedName>
</protein>
<dbReference type="AlphaFoldDB" id="A0A6H1P452"/>
<sequence>MKKLVAIGLTTGLLFSGVSNIRADNLNPNNGQHTGTIIQEVANLKVKYVDSTNKVFSQNNVNYVLDSKNVEVKYNPASIEYTVTISNFDYSVFPDYFYYAIWDINPNDRSSYWLTGHKEDRDKKVYEFTFSPHFPNFFINFLKDELQQII</sequence>
<evidence type="ECO:0000313" key="2">
    <source>
        <dbReference type="Proteomes" id="UP000501868"/>
    </source>
</evidence>